<dbReference type="GO" id="GO:0043709">
    <property type="term" value="P:cell adhesion involved in single-species biofilm formation"/>
    <property type="evidence" value="ECO:0007669"/>
    <property type="project" value="TreeGrafter"/>
</dbReference>
<feature type="domain" description="MrkD-like receptor binding" evidence="6">
    <location>
        <begin position="47"/>
        <end position="191"/>
    </location>
</feature>
<dbReference type="SUPFAM" id="SSF49401">
    <property type="entry name" value="Bacterial adhesins"/>
    <property type="match status" value="1"/>
</dbReference>
<evidence type="ECO:0000256" key="1">
    <source>
        <dbReference type="ARBA" id="ARBA00004561"/>
    </source>
</evidence>
<evidence type="ECO:0000313" key="7">
    <source>
        <dbReference type="EMBL" id="MBQ0267542.1"/>
    </source>
</evidence>
<evidence type="ECO:0000256" key="4">
    <source>
        <dbReference type="ARBA" id="ARBA00023263"/>
    </source>
</evidence>
<dbReference type="Pfam" id="PF22003">
    <property type="entry name" value="MrkDrd"/>
    <property type="match status" value="1"/>
</dbReference>
<dbReference type="PANTHER" id="PTHR33420">
    <property type="entry name" value="FIMBRIAL SUBUNIT ELFA-RELATED"/>
    <property type="match status" value="1"/>
</dbReference>
<name>A0A8I2AHT4_9GAMM</name>
<evidence type="ECO:0000259" key="6">
    <source>
        <dbReference type="Pfam" id="PF22003"/>
    </source>
</evidence>
<dbReference type="InterPro" id="IPR050263">
    <property type="entry name" value="Bact_Fimbrial_Adh_Pro"/>
</dbReference>
<dbReference type="RefSeq" id="WP_210848100.1">
    <property type="nucleotide sequence ID" value="NZ_JAGKLY010000001.1"/>
</dbReference>
<feature type="domain" description="Fimbrial-type adhesion" evidence="5">
    <location>
        <begin position="194"/>
        <end position="343"/>
    </location>
</feature>
<dbReference type="InterPro" id="IPR000259">
    <property type="entry name" value="Adhesion_dom_fimbrial"/>
</dbReference>
<dbReference type="InterPro" id="IPR036937">
    <property type="entry name" value="Adhesion_dom_fimbrial_sf"/>
</dbReference>
<keyword evidence="4" id="KW-0281">Fimbrium</keyword>
<evidence type="ECO:0000256" key="2">
    <source>
        <dbReference type="ARBA" id="ARBA00006671"/>
    </source>
</evidence>
<keyword evidence="3" id="KW-0732">Signal</keyword>
<sequence>MSIKNQWFWYIGVGLLFTAHGVSANNWWTERINRHSCERTNQPAYRVDMRLGKIVVDPNLPVGSVIKTQDYTMNTNQTYLWCRGKVNIEAEVVMPDLRDIGGKVYQTNVEGIGLKFHRSSGRQHSMTYPSTFPIDVGYYSTPMSLNDSTFTLSIIKTAKYTGTGTLASGIYTTYGYKPNNSPILVSYLDANAITIVSPSCQVTSGENQNVMLDPIKRVQLTARDQPAGEKDFTIKLKCSGGTSFTGKTNIDVTFSGIKATGTQVNGVLANQSTYSPAKGIGVQVIQRKDKSPINFGRPYHVASLNNNDTKDIDIELTARYFQYEDRTTPGEVYAQMRFDITYD</sequence>
<comment type="similarity">
    <text evidence="2">Belongs to the fimbrial protein family.</text>
</comment>
<accession>A0A8I2AHT4</accession>
<evidence type="ECO:0000259" key="5">
    <source>
        <dbReference type="Pfam" id="PF00419"/>
    </source>
</evidence>
<dbReference type="PANTHER" id="PTHR33420:SF3">
    <property type="entry name" value="FIMBRIAL SUBUNIT ELFA"/>
    <property type="match status" value="1"/>
</dbReference>
<gene>
    <name evidence="7" type="ORF">J7T18_04395</name>
</gene>
<protein>
    <submittedName>
        <fullName evidence="7">Fimbrial protein</fullName>
    </submittedName>
</protein>
<comment type="caution">
    <text evidence="7">The sequence shown here is derived from an EMBL/GenBank/DDBJ whole genome shotgun (WGS) entry which is preliminary data.</text>
</comment>
<dbReference type="InterPro" id="IPR054160">
    <property type="entry name" value="MrkD_recept-bd"/>
</dbReference>
<dbReference type="Proteomes" id="UP000674270">
    <property type="component" value="Unassembled WGS sequence"/>
</dbReference>
<dbReference type="GO" id="GO:0009289">
    <property type="term" value="C:pilus"/>
    <property type="evidence" value="ECO:0007669"/>
    <property type="project" value="UniProtKB-SubCell"/>
</dbReference>
<dbReference type="AlphaFoldDB" id="A0A8I2AHT4"/>
<comment type="subcellular location">
    <subcellularLocation>
        <location evidence="1">Fimbrium</location>
    </subcellularLocation>
</comment>
<proteinExistence type="inferred from homology"/>
<dbReference type="InterPro" id="IPR008966">
    <property type="entry name" value="Adhesion_dom_sf"/>
</dbReference>
<dbReference type="Gene3D" id="2.60.40.1090">
    <property type="entry name" value="Fimbrial-type adhesion domain"/>
    <property type="match status" value="1"/>
</dbReference>
<dbReference type="Gene3D" id="2.60.40.3310">
    <property type="match status" value="1"/>
</dbReference>
<reference evidence="7" key="1">
    <citation type="submission" date="2021-03" db="EMBL/GenBank/DDBJ databases">
        <authorList>
            <person name="Stanton E."/>
        </authorList>
    </citation>
    <scope>NUCLEOTIDE SEQUENCE</scope>
    <source>
        <strain evidence="7">2020EL-00113</strain>
    </source>
</reference>
<evidence type="ECO:0000313" key="8">
    <source>
        <dbReference type="Proteomes" id="UP000674270"/>
    </source>
</evidence>
<dbReference type="EMBL" id="JAGKLY010000001">
    <property type="protein sequence ID" value="MBQ0267542.1"/>
    <property type="molecule type" value="Genomic_DNA"/>
</dbReference>
<dbReference type="Pfam" id="PF00419">
    <property type="entry name" value="Fimbrial"/>
    <property type="match status" value="1"/>
</dbReference>
<organism evidence="7 8">
    <name type="scientific">Providencia huaxiensis</name>
    <dbReference type="NCBI Taxonomy" id="2027290"/>
    <lineage>
        <taxon>Bacteria</taxon>
        <taxon>Pseudomonadati</taxon>
        <taxon>Pseudomonadota</taxon>
        <taxon>Gammaproteobacteria</taxon>
        <taxon>Enterobacterales</taxon>
        <taxon>Morganellaceae</taxon>
        <taxon>Providencia</taxon>
    </lineage>
</organism>
<evidence type="ECO:0000256" key="3">
    <source>
        <dbReference type="ARBA" id="ARBA00022729"/>
    </source>
</evidence>